<evidence type="ECO:0000313" key="3">
    <source>
        <dbReference type="Proteomes" id="UP000027182"/>
    </source>
</evidence>
<dbReference type="Proteomes" id="UP000027182">
    <property type="component" value="Chromosome"/>
</dbReference>
<dbReference type="Gene3D" id="3.30.2010.10">
    <property type="entry name" value="Metalloproteases ('zincins'), catalytic domain"/>
    <property type="match status" value="1"/>
</dbReference>
<reference evidence="2 3" key="1">
    <citation type="submission" date="2013-04" db="EMBL/GenBank/DDBJ databases">
        <authorList>
            <person name="Lin L."/>
            <person name="Zeng Z."/>
            <person name="Xie J."/>
            <person name="Luo L."/>
            <person name="Yang Z."/>
            <person name="Liang W."/>
            <person name="Lin H."/>
            <person name="Dong C."/>
            <person name="Sun Y."/>
        </authorList>
    </citation>
    <scope>NUCLEOTIDE SEQUENCE [LARGE SCALE GENOMIC DNA]</scope>
    <source>
        <strain evidence="2 3">CQ-W70</strain>
    </source>
</reference>
<dbReference type="EMBL" id="CP005933">
    <property type="protein sequence ID" value="AIA33959.1"/>
    <property type="molecule type" value="Genomic_DNA"/>
</dbReference>
<name>A0A059XZA3_MYCBV</name>
<dbReference type="PATRIC" id="fig|1316930.3.peg.391"/>
<evidence type="ECO:0000259" key="1">
    <source>
        <dbReference type="Pfam" id="PF01863"/>
    </source>
</evidence>
<dbReference type="RefSeq" id="WP_013954784.1">
    <property type="nucleotide sequence ID" value="NZ_CP005933.1"/>
</dbReference>
<protein>
    <recommendedName>
        <fullName evidence="1">YgjP-like metallopeptidase domain-containing protein</fullName>
    </recommendedName>
</protein>
<dbReference type="InterPro" id="IPR002725">
    <property type="entry name" value="YgjP-like_metallopeptidase"/>
</dbReference>
<dbReference type="CDD" id="cd07344">
    <property type="entry name" value="M48_yhfN_like"/>
    <property type="match status" value="1"/>
</dbReference>
<accession>A0A059XZA3</accession>
<dbReference type="KEGG" id="mbq:K668_01905"/>
<organism evidence="2 3">
    <name type="scientific">Mycoplasmopsis bovis CQ-W70</name>
    <dbReference type="NCBI Taxonomy" id="1316930"/>
    <lineage>
        <taxon>Bacteria</taxon>
        <taxon>Bacillati</taxon>
        <taxon>Mycoplasmatota</taxon>
        <taxon>Mycoplasmoidales</taxon>
        <taxon>Metamycoplasmataceae</taxon>
        <taxon>Mycoplasmopsis</taxon>
    </lineage>
</organism>
<dbReference type="Pfam" id="PF01863">
    <property type="entry name" value="YgjP-like"/>
    <property type="match status" value="1"/>
</dbReference>
<dbReference type="AlphaFoldDB" id="A0A059XZA3"/>
<sequence length="269" mass="31968">MKTNTLTELKSITFDAKTYIVFHKYSPGSKKLKLTLNGNENKIVLTSPIENFLIENWNNFQLDNLLFRLLNKHKVKNSKLNSSNDYKQIYLSYSPDNHKITIYDKLVDLEWKYHFHSNYSFNFDENNSKLQIFCNASLKDDEIKRKNLFIYVLSRILEEFIRNKQLEFVKIMNQSGFALSNPPFKINLKKRAWGTNIKKGKRLSKITYDVKMIALPIRLIEAIILHELVHEFHPNHSDKFYECGSFIMPDFKARNKEIRQIIVYLDNFQ</sequence>
<feature type="domain" description="YgjP-like metallopeptidase" evidence="1">
    <location>
        <begin position="113"/>
        <end position="259"/>
    </location>
</feature>
<dbReference type="HOGENOM" id="CLU_1085104_0_0_14"/>
<proteinExistence type="predicted"/>
<gene>
    <name evidence="2" type="ORF">K668_01905</name>
</gene>
<evidence type="ECO:0000313" key="2">
    <source>
        <dbReference type="EMBL" id="AIA33959.1"/>
    </source>
</evidence>